<evidence type="ECO:0000256" key="3">
    <source>
        <dbReference type="ARBA" id="ARBA00022723"/>
    </source>
</evidence>
<dbReference type="PROSITE" id="PS50222">
    <property type="entry name" value="EF_HAND_2"/>
    <property type="match status" value="3"/>
</dbReference>
<dbReference type="InterPro" id="IPR028846">
    <property type="entry name" value="Recoverin"/>
</dbReference>
<proteinExistence type="inferred from homology"/>
<dbReference type="Proteomes" id="UP000663844">
    <property type="component" value="Unassembled WGS sequence"/>
</dbReference>
<evidence type="ECO:0000256" key="5">
    <source>
        <dbReference type="ARBA" id="ARBA00022837"/>
    </source>
</evidence>
<keyword evidence="3" id="KW-0479">Metal-binding</keyword>
<gene>
    <name evidence="8" type="ORF">OXD698_LOCUS22299</name>
</gene>
<dbReference type="PRINTS" id="PR00450">
    <property type="entry name" value="RECOVERIN"/>
</dbReference>
<evidence type="ECO:0000256" key="6">
    <source>
        <dbReference type="ARBA" id="ARBA00023288"/>
    </source>
</evidence>
<feature type="domain" description="EF-hand" evidence="7">
    <location>
        <begin position="149"/>
        <end position="184"/>
    </location>
</feature>
<evidence type="ECO:0000313" key="8">
    <source>
        <dbReference type="EMBL" id="CAF3870061.1"/>
    </source>
</evidence>
<dbReference type="PANTHER" id="PTHR23055:SF178">
    <property type="entry name" value="NEUROCALCIN HOMOLOG"/>
    <property type="match status" value="1"/>
</dbReference>
<keyword evidence="4" id="KW-0677">Repeat</keyword>
<feature type="domain" description="EF-hand" evidence="7">
    <location>
        <begin position="103"/>
        <end position="138"/>
    </location>
</feature>
<keyword evidence="6" id="KW-0449">Lipoprotein</keyword>
<evidence type="ECO:0000313" key="9">
    <source>
        <dbReference type="Proteomes" id="UP000663844"/>
    </source>
</evidence>
<sequence>MESKKITKVRKTTDLTPKELSVLRSTSKLSDKEIKQWHEEFIKNFPTGKFDKDSFIKYYKELDPHQDEAAMSALIDSIDTDHDGSINFNEYLFFTAANAHKCNLEERLDVMFDLWDVSNDGQIDQNELAHLISAMYDRAQVKNRKGENNPHSRAKAIITKLDINGDRKLNKEEFVNGINYSFVDPFGCVYLFASTLGAIKYKLFNLLIKSTIYDTQRHFPQFTCHASSPYCTGEKWALQEALVYTGQMFFDKSMTRNHWSLTLDPNHSILSTSKRNQMVSYAIYNCFTTTYLAYPVLQYWTFQQIEVDPKNNSLLWCVVSSCQISRGFKMRSF</sequence>
<organism evidence="8 9">
    <name type="scientific">Adineta steineri</name>
    <dbReference type="NCBI Taxonomy" id="433720"/>
    <lineage>
        <taxon>Eukaryota</taxon>
        <taxon>Metazoa</taxon>
        <taxon>Spiralia</taxon>
        <taxon>Gnathifera</taxon>
        <taxon>Rotifera</taxon>
        <taxon>Eurotatoria</taxon>
        <taxon>Bdelloidea</taxon>
        <taxon>Adinetida</taxon>
        <taxon>Adinetidae</taxon>
        <taxon>Adineta</taxon>
    </lineage>
</organism>
<keyword evidence="2" id="KW-0519">Myristate</keyword>
<name>A0A819FQP1_9BILA</name>
<protein>
    <recommendedName>
        <fullName evidence="7">EF-hand domain-containing protein</fullName>
    </recommendedName>
</protein>
<dbReference type="InterPro" id="IPR018247">
    <property type="entry name" value="EF_Hand_1_Ca_BS"/>
</dbReference>
<dbReference type="AlphaFoldDB" id="A0A819FQP1"/>
<dbReference type="GO" id="GO:0005509">
    <property type="term" value="F:calcium ion binding"/>
    <property type="evidence" value="ECO:0007669"/>
    <property type="project" value="InterPro"/>
</dbReference>
<dbReference type="SUPFAM" id="SSF47473">
    <property type="entry name" value="EF-hand"/>
    <property type="match status" value="1"/>
</dbReference>
<dbReference type="InterPro" id="IPR002048">
    <property type="entry name" value="EF_hand_dom"/>
</dbReference>
<keyword evidence="5" id="KW-0106">Calcium</keyword>
<evidence type="ECO:0000256" key="4">
    <source>
        <dbReference type="ARBA" id="ARBA00022737"/>
    </source>
</evidence>
<comment type="similarity">
    <text evidence="1">Belongs to the recoverin family.</text>
</comment>
<feature type="domain" description="EF-hand" evidence="7">
    <location>
        <begin position="66"/>
        <end position="101"/>
    </location>
</feature>
<dbReference type="Pfam" id="PF13833">
    <property type="entry name" value="EF-hand_8"/>
    <property type="match status" value="1"/>
</dbReference>
<dbReference type="CDD" id="cd00051">
    <property type="entry name" value="EFh"/>
    <property type="match status" value="2"/>
</dbReference>
<dbReference type="EMBL" id="CAJOAZ010001892">
    <property type="protein sequence ID" value="CAF3870061.1"/>
    <property type="molecule type" value="Genomic_DNA"/>
</dbReference>
<dbReference type="Gene3D" id="1.10.238.10">
    <property type="entry name" value="EF-hand"/>
    <property type="match status" value="1"/>
</dbReference>
<dbReference type="InterPro" id="IPR011992">
    <property type="entry name" value="EF-hand-dom_pair"/>
</dbReference>
<dbReference type="PROSITE" id="PS00018">
    <property type="entry name" value="EF_HAND_1"/>
    <property type="match status" value="3"/>
</dbReference>
<dbReference type="PANTHER" id="PTHR23055">
    <property type="entry name" value="CALCIUM BINDING PROTEINS"/>
    <property type="match status" value="1"/>
</dbReference>
<accession>A0A819FQP1</accession>
<evidence type="ECO:0000256" key="1">
    <source>
        <dbReference type="ARBA" id="ARBA00006049"/>
    </source>
</evidence>
<dbReference type="SMART" id="SM00054">
    <property type="entry name" value="EFh"/>
    <property type="match status" value="3"/>
</dbReference>
<reference evidence="8" key="1">
    <citation type="submission" date="2021-02" db="EMBL/GenBank/DDBJ databases">
        <authorList>
            <person name="Nowell W R."/>
        </authorList>
    </citation>
    <scope>NUCLEOTIDE SEQUENCE</scope>
</reference>
<evidence type="ECO:0000256" key="2">
    <source>
        <dbReference type="ARBA" id="ARBA00022707"/>
    </source>
</evidence>
<comment type="caution">
    <text evidence="8">The sequence shown here is derived from an EMBL/GenBank/DDBJ whole genome shotgun (WGS) entry which is preliminary data.</text>
</comment>
<dbReference type="Pfam" id="PF13499">
    <property type="entry name" value="EF-hand_7"/>
    <property type="match status" value="1"/>
</dbReference>
<evidence type="ECO:0000259" key="7">
    <source>
        <dbReference type="PROSITE" id="PS50222"/>
    </source>
</evidence>